<protein>
    <submittedName>
        <fullName evidence="1">Uncharacterized protein</fullName>
    </submittedName>
</protein>
<reference evidence="1 2" key="1">
    <citation type="journal article" date="2023" name="Hortic Res">
        <title>Pangenome of water caltrop reveals structural variations and asymmetric subgenome divergence after allopolyploidization.</title>
        <authorList>
            <person name="Zhang X."/>
            <person name="Chen Y."/>
            <person name="Wang L."/>
            <person name="Yuan Y."/>
            <person name="Fang M."/>
            <person name="Shi L."/>
            <person name="Lu R."/>
            <person name="Comes H.P."/>
            <person name="Ma Y."/>
            <person name="Chen Y."/>
            <person name="Huang G."/>
            <person name="Zhou Y."/>
            <person name="Zheng Z."/>
            <person name="Qiu Y."/>
        </authorList>
    </citation>
    <scope>NUCLEOTIDE SEQUENCE [LARGE SCALE GENOMIC DNA]</scope>
    <source>
        <strain evidence="1">F231</strain>
    </source>
</reference>
<comment type="caution">
    <text evidence="1">The sequence shown here is derived from an EMBL/GenBank/DDBJ whole genome shotgun (WGS) entry which is preliminary data.</text>
</comment>
<accession>A0AAN7R114</accession>
<keyword evidence="2" id="KW-1185">Reference proteome</keyword>
<name>A0AAN7R114_TRANT</name>
<dbReference type="EMBL" id="JAXQNO010000011">
    <property type="protein sequence ID" value="KAK4788179.1"/>
    <property type="molecule type" value="Genomic_DNA"/>
</dbReference>
<dbReference type="Proteomes" id="UP001346149">
    <property type="component" value="Unassembled WGS sequence"/>
</dbReference>
<gene>
    <name evidence="1" type="ORF">SAY86_019498</name>
</gene>
<organism evidence="1 2">
    <name type="scientific">Trapa natans</name>
    <name type="common">Water chestnut</name>
    <dbReference type="NCBI Taxonomy" id="22666"/>
    <lineage>
        <taxon>Eukaryota</taxon>
        <taxon>Viridiplantae</taxon>
        <taxon>Streptophyta</taxon>
        <taxon>Embryophyta</taxon>
        <taxon>Tracheophyta</taxon>
        <taxon>Spermatophyta</taxon>
        <taxon>Magnoliopsida</taxon>
        <taxon>eudicotyledons</taxon>
        <taxon>Gunneridae</taxon>
        <taxon>Pentapetalae</taxon>
        <taxon>rosids</taxon>
        <taxon>malvids</taxon>
        <taxon>Myrtales</taxon>
        <taxon>Lythraceae</taxon>
        <taxon>Trapa</taxon>
    </lineage>
</organism>
<proteinExistence type="predicted"/>
<evidence type="ECO:0000313" key="1">
    <source>
        <dbReference type="EMBL" id="KAK4788179.1"/>
    </source>
</evidence>
<dbReference type="AlphaFoldDB" id="A0AAN7R114"/>
<sequence length="66" mass="7624">MRNQILCHKHLVQPGQNVRHVRAGLVGQVEVVSSYSMTPTRMKDKKEVEDQREWNTSYMVPNSEIG</sequence>
<evidence type="ECO:0000313" key="2">
    <source>
        <dbReference type="Proteomes" id="UP001346149"/>
    </source>
</evidence>